<keyword evidence="2" id="KW-0813">Transport</keyword>
<comment type="caution">
    <text evidence="8">The sequence shown here is derived from an EMBL/GenBank/DDBJ whole genome shotgun (WGS) entry which is preliminary data.</text>
</comment>
<evidence type="ECO:0000256" key="3">
    <source>
        <dbReference type="ARBA" id="ARBA00022692"/>
    </source>
</evidence>
<dbReference type="AlphaFoldDB" id="A0A8H3EZJ2"/>
<feature type="region of interest" description="Disordered" evidence="6">
    <location>
        <begin position="1"/>
        <end position="32"/>
    </location>
</feature>
<reference evidence="8" key="1">
    <citation type="submission" date="2021-03" db="EMBL/GenBank/DDBJ databases">
        <authorList>
            <person name="Tagirdzhanova G."/>
        </authorList>
    </citation>
    <scope>NUCLEOTIDE SEQUENCE</scope>
</reference>
<dbReference type="GO" id="GO:0006865">
    <property type="term" value="P:amino acid transport"/>
    <property type="evidence" value="ECO:0007669"/>
    <property type="project" value="InterPro"/>
</dbReference>
<dbReference type="InterPro" id="IPR004840">
    <property type="entry name" value="Amino_acid_permease_CS"/>
</dbReference>
<dbReference type="GO" id="GO:0022857">
    <property type="term" value="F:transmembrane transporter activity"/>
    <property type="evidence" value="ECO:0007669"/>
    <property type="project" value="InterPro"/>
</dbReference>
<accession>A0A8H3EZJ2</accession>
<sequence length="521" mass="56640">MADFLDDKTALEQKDHDPETTTDAATHNPINASGHRQELDRNFSFLAIGGLAVTSGNVWVALGGSVTVAIYNGGPPGVLYEFIVVSFFYWLVAASIAELASAMPSSGGVYHWASITAGKYGRVCGWFAGWWNFLAWVFANAATTEIIGAQAVSMYAAFHPAFVTQRWHIFVAYMIVNWLVCFCVLFANWILPLLEQGGAFLIIAGVLITIVVCAAMPPVHATNAFVWSEWTNTTGYSSNGFVFLLGMLNGAYGVGTPDVVTHLAEEIPKPSKNIPKAILAQFIIGFVTGLTYLISIFYSISDLNKILDSTFLFPLASIYQQATGSAGGTLGLLIIAILPNIIALLGCYLTASRVFWTLARDNATPYAGIFSQVSRKHRNPFNAILLCAVISTILACIYLGSQAAFNAFIDSFVVLSSISYLAAILPHLLSRRSKVAPGWFWMKGPMGFVVNAISCLYIIVFVVIFCFPFSMPVSAATMNYSSLLTGGATIFVALFWFWRQKDYEGPKYVAPDAEMLAVDAM</sequence>
<evidence type="ECO:0000313" key="9">
    <source>
        <dbReference type="Proteomes" id="UP000664203"/>
    </source>
</evidence>
<feature type="transmembrane region" description="Helical" evidence="7">
    <location>
        <begin position="278"/>
        <end position="300"/>
    </location>
</feature>
<feature type="transmembrane region" description="Helical" evidence="7">
    <location>
        <begin position="170"/>
        <end position="191"/>
    </location>
</feature>
<dbReference type="InterPro" id="IPR002293">
    <property type="entry name" value="AA/rel_permease1"/>
</dbReference>
<keyword evidence="9" id="KW-1185">Reference proteome</keyword>
<dbReference type="GO" id="GO:0016020">
    <property type="term" value="C:membrane"/>
    <property type="evidence" value="ECO:0007669"/>
    <property type="project" value="UniProtKB-SubCell"/>
</dbReference>
<evidence type="ECO:0000256" key="7">
    <source>
        <dbReference type="SAM" id="Phobius"/>
    </source>
</evidence>
<keyword evidence="3 7" id="KW-0812">Transmembrane</keyword>
<organism evidence="8 9">
    <name type="scientific">Alectoria fallacina</name>
    <dbReference type="NCBI Taxonomy" id="1903189"/>
    <lineage>
        <taxon>Eukaryota</taxon>
        <taxon>Fungi</taxon>
        <taxon>Dikarya</taxon>
        <taxon>Ascomycota</taxon>
        <taxon>Pezizomycotina</taxon>
        <taxon>Lecanoromycetes</taxon>
        <taxon>OSLEUM clade</taxon>
        <taxon>Lecanoromycetidae</taxon>
        <taxon>Lecanorales</taxon>
        <taxon>Lecanorineae</taxon>
        <taxon>Parmeliaceae</taxon>
        <taxon>Alectoria</taxon>
    </lineage>
</organism>
<feature type="transmembrane region" description="Helical" evidence="7">
    <location>
        <begin position="77"/>
        <end position="97"/>
    </location>
</feature>
<feature type="transmembrane region" description="Helical" evidence="7">
    <location>
        <begin position="197"/>
        <end position="216"/>
    </location>
</feature>
<feature type="transmembrane region" description="Helical" evidence="7">
    <location>
        <begin position="477"/>
        <end position="498"/>
    </location>
</feature>
<evidence type="ECO:0000313" key="8">
    <source>
        <dbReference type="EMBL" id="CAF9914490.1"/>
    </source>
</evidence>
<gene>
    <name evidence="8" type="ORF">ALECFALPRED_009606</name>
</gene>
<keyword evidence="5 7" id="KW-0472">Membrane</keyword>
<evidence type="ECO:0000256" key="6">
    <source>
        <dbReference type="SAM" id="MobiDB-lite"/>
    </source>
</evidence>
<feature type="transmembrane region" description="Helical" evidence="7">
    <location>
        <begin position="134"/>
        <end position="158"/>
    </location>
</feature>
<dbReference type="Proteomes" id="UP000664203">
    <property type="component" value="Unassembled WGS sequence"/>
</dbReference>
<dbReference type="PANTHER" id="PTHR45649:SF27">
    <property type="entry name" value="CHOLINE TRANSPORTER (EUROFUNG)"/>
    <property type="match status" value="1"/>
</dbReference>
<feature type="transmembrane region" description="Helical" evidence="7">
    <location>
        <begin position="407"/>
        <end position="428"/>
    </location>
</feature>
<feature type="transmembrane region" description="Helical" evidence="7">
    <location>
        <begin position="381"/>
        <end position="401"/>
    </location>
</feature>
<feature type="transmembrane region" description="Helical" evidence="7">
    <location>
        <begin position="330"/>
        <end position="351"/>
    </location>
</feature>
<name>A0A8H3EZJ2_9LECA</name>
<dbReference type="OrthoDB" id="3900342at2759"/>
<evidence type="ECO:0000256" key="2">
    <source>
        <dbReference type="ARBA" id="ARBA00022448"/>
    </source>
</evidence>
<feature type="compositionally biased region" description="Basic and acidic residues" evidence="6">
    <location>
        <begin position="1"/>
        <end position="19"/>
    </location>
</feature>
<dbReference type="Gene3D" id="1.20.1740.10">
    <property type="entry name" value="Amino acid/polyamine transporter I"/>
    <property type="match status" value="1"/>
</dbReference>
<dbReference type="PROSITE" id="PS00218">
    <property type="entry name" value="AMINO_ACID_PERMEASE_1"/>
    <property type="match status" value="1"/>
</dbReference>
<feature type="compositionally biased region" description="Polar residues" evidence="6">
    <location>
        <begin position="21"/>
        <end position="31"/>
    </location>
</feature>
<evidence type="ECO:0000256" key="1">
    <source>
        <dbReference type="ARBA" id="ARBA00004141"/>
    </source>
</evidence>
<comment type="subcellular location">
    <subcellularLocation>
        <location evidence="1">Membrane</location>
        <topology evidence="1">Multi-pass membrane protein</topology>
    </subcellularLocation>
</comment>
<protein>
    <recommendedName>
        <fullName evidence="10">Choline transporter</fullName>
    </recommendedName>
</protein>
<feature type="transmembrane region" description="Helical" evidence="7">
    <location>
        <begin position="448"/>
        <end position="471"/>
    </location>
</feature>
<keyword evidence="4 7" id="KW-1133">Transmembrane helix</keyword>
<evidence type="ECO:0008006" key="10">
    <source>
        <dbReference type="Google" id="ProtNLM"/>
    </source>
</evidence>
<dbReference type="EMBL" id="CAJPDR010000073">
    <property type="protein sequence ID" value="CAF9914490.1"/>
    <property type="molecule type" value="Genomic_DNA"/>
</dbReference>
<evidence type="ECO:0000256" key="5">
    <source>
        <dbReference type="ARBA" id="ARBA00023136"/>
    </source>
</evidence>
<proteinExistence type="predicted"/>
<dbReference type="PIRSF" id="PIRSF006060">
    <property type="entry name" value="AA_transporter"/>
    <property type="match status" value="1"/>
</dbReference>
<evidence type="ECO:0000256" key="4">
    <source>
        <dbReference type="ARBA" id="ARBA00022989"/>
    </source>
</evidence>
<dbReference type="PANTHER" id="PTHR45649">
    <property type="entry name" value="AMINO-ACID PERMEASE BAT1"/>
    <property type="match status" value="1"/>
</dbReference>
<dbReference type="Pfam" id="PF13520">
    <property type="entry name" value="AA_permease_2"/>
    <property type="match status" value="1"/>
</dbReference>
<feature type="transmembrane region" description="Helical" evidence="7">
    <location>
        <begin position="45"/>
        <end position="71"/>
    </location>
</feature>